<feature type="binding site" evidence="9">
    <location>
        <position position="103"/>
    </location>
    <ligand>
        <name>Mg(2+)</name>
        <dbReference type="ChEBI" id="CHEBI:18420"/>
    </ligand>
</feature>
<evidence type="ECO:0000256" key="1">
    <source>
        <dbReference type="ARBA" id="ARBA00001342"/>
    </source>
</evidence>
<sequence>MTQHQRAVPTSDLFDEHGDALESCDTQFRSFGGRASFTGPIVTVRCHEDNALLKEVLTEPGRGRVLVVDGGGSVHRALMGDLIAGLAVAGGWAGVVINGAVRDAAALGALDIGIKALGTNPRKSTKTGQGERDVPVRFGGATFTPGAELHSDADGVVVLPVR</sequence>
<dbReference type="AlphaFoldDB" id="A0A934QPX6"/>
<comment type="cofactor">
    <cofactor evidence="2 10">
        <name>a divalent metal cation</name>
        <dbReference type="ChEBI" id="CHEBI:60240"/>
    </cofactor>
</comment>
<dbReference type="GO" id="GO:0046872">
    <property type="term" value="F:metal ion binding"/>
    <property type="evidence" value="ECO:0007669"/>
    <property type="project" value="UniProtKB-KW"/>
</dbReference>
<dbReference type="CDD" id="cd16841">
    <property type="entry name" value="RraA_family"/>
    <property type="match status" value="1"/>
</dbReference>
<evidence type="ECO:0000313" key="12">
    <source>
        <dbReference type="Proteomes" id="UP000635245"/>
    </source>
</evidence>
<dbReference type="Gene3D" id="3.50.30.40">
    <property type="entry name" value="Ribonuclease E inhibitor RraA/RraA-like"/>
    <property type="match status" value="1"/>
</dbReference>
<comment type="subunit">
    <text evidence="4 10">Homotrimer.</text>
</comment>
<accession>A0A934QPX6</accession>
<comment type="function">
    <text evidence="7 10">Catalyzes the aldol cleavage of 4-hydroxy-4-methyl-2-oxoglutarate (HMG) into 2 molecules of pyruvate. Also contains a secondary oxaloacetate (OAA) decarboxylase activity due to the common pyruvate enolate transition state formed following C-C bond cleavage in the retro-aldol and decarboxylation reactions.</text>
</comment>
<dbReference type="RefSeq" id="WP_200315646.1">
    <property type="nucleotide sequence ID" value="NZ_JAENJH010000001.1"/>
</dbReference>
<keyword evidence="9" id="KW-0460">Magnesium</keyword>
<protein>
    <recommendedName>
        <fullName evidence="10">4-hydroxy-4-methyl-2-oxoglutarate aldolase</fullName>
        <shortName evidence="10">HMG aldolase</shortName>
        <ecNumber evidence="10">4.1.1.112</ecNumber>
        <ecNumber evidence="10">4.1.3.17</ecNumber>
    </recommendedName>
    <alternativeName>
        <fullName evidence="10">Oxaloacetate decarboxylase</fullName>
    </alternativeName>
</protein>
<dbReference type="InterPro" id="IPR005493">
    <property type="entry name" value="RraA/RraA-like"/>
</dbReference>
<evidence type="ECO:0000256" key="8">
    <source>
        <dbReference type="ARBA" id="ARBA00047973"/>
    </source>
</evidence>
<dbReference type="InterPro" id="IPR010203">
    <property type="entry name" value="RraA"/>
</dbReference>
<dbReference type="PANTHER" id="PTHR33254:SF4">
    <property type="entry name" value="4-HYDROXY-4-METHYL-2-OXOGLUTARATE ALDOLASE 3-RELATED"/>
    <property type="match status" value="1"/>
</dbReference>
<dbReference type="SUPFAM" id="SSF89562">
    <property type="entry name" value="RraA-like"/>
    <property type="match status" value="1"/>
</dbReference>
<evidence type="ECO:0000313" key="11">
    <source>
        <dbReference type="EMBL" id="MBK1783961.1"/>
    </source>
</evidence>
<dbReference type="GO" id="GO:0008948">
    <property type="term" value="F:oxaloacetate decarboxylase activity"/>
    <property type="evidence" value="ECO:0007669"/>
    <property type="project" value="UniProtKB-EC"/>
</dbReference>
<comment type="catalytic activity">
    <reaction evidence="8 10">
        <text>oxaloacetate + H(+) = pyruvate + CO2</text>
        <dbReference type="Rhea" id="RHEA:15641"/>
        <dbReference type="ChEBI" id="CHEBI:15361"/>
        <dbReference type="ChEBI" id="CHEBI:15378"/>
        <dbReference type="ChEBI" id="CHEBI:16452"/>
        <dbReference type="ChEBI" id="CHEBI:16526"/>
        <dbReference type="EC" id="4.1.1.112"/>
    </reaction>
</comment>
<feature type="binding site" evidence="9">
    <location>
        <begin position="80"/>
        <end position="83"/>
    </location>
    <ligand>
        <name>substrate</name>
    </ligand>
</feature>
<proteinExistence type="inferred from homology"/>
<evidence type="ECO:0000256" key="6">
    <source>
        <dbReference type="ARBA" id="ARBA00023239"/>
    </source>
</evidence>
<keyword evidence="6 10" id="KW-0456">Lyase</keyword>
<dbReference type="PANTHER" id="PTHR33254">
    <property type="entry name" value="4-HYDROXY-4-METHYL-2-OXOGLUTARATE ALDOLASE 3-RELATED"/>
    <property type="match status" value="1"/>
</dbReference>
<comment type="cofactor">
    <cofactor evidence="9">
        <name>Mg(2+)</name>
        <dbReference type="ChEBI" id="CHEBI:18420"/>
    </cofactor>
</comment>
<feature type="binding site" evidence="9">
    <location>
        <position position="102"/>
    </location>
    <ligand>
        <name>substrate</name>
    </ligand>
</feature>
<keyword evidence="12" id="KW-1185">Reference proteome</keyword>
<dbReference type="EC" id="4.1.3.17" evidence="10"/>
<dbReference type="NCBIfam" id="NF006875">
    <property type="entry name" value="PRK09372.1"/>
    <property type="match status" value="1"/>
</dbReference>
<dbReference type="GO" id="GO:0008428">
    <property type="term" value="F:ribonuclease inhibitor activity"/>
    <property type="evidence" value="ECO:0007669"/>
    <property type="project" value="InterPro"/>
</dbReference>
<dbReference type="Proteomes" id="UP000635245">
    <property type="component" value="Unassembled WGS sequence"/>
</dbReference>
<dbReference type="EC" id="4.1.1.112" evidence="10"/>
<dbReference type="EMBL" id="JAENJH010000001">
    <property type="protein sequence ID" value="MBK1783961.1"/>
    <property type="molecule type" value="Genomic_DNA"/>
</dbReference>
<evidence type="ECO:0000256" key="2">
    <source>
        <dbReference type="ARBA" id="ARBA00001968"/>
    </source>
</evidence>
<dbReference type="InterPro" id="IPR036704">
    <property type="entry name" value="RraA/RraA-like_sf"/>
</dbReference>
<name>A0A934QPX6_9PSEU</name>
<evidence type="ECO:0000256" key="5">
    <source>
        <dbReference type="ARBA" id="ARBA00022723"/>
    </source>
</evidence>
<evidence type="ECO:0000256" key="10">
    <source>
        <dbReference type="RuleBase" id="RU004338"/>
    </source>
</evidence>
<organism evidence="11 12">
    <name type="scientific">Prauserella cavernicola</name>
    <dbReference type="NCBI Taxonomy" id="2800127"/>
    <lineage>
        <taxon>Bacteria</taxon>
        <taxon>Bacillati</taxon>
        <taxon>Actinomycetota</taxon>
        <taxon>Actinomycetes</taxon>
        <taxon>Pseudonocardiales</taxon>
        <taxon>Pseudonocardiaceae</taxon>
        <taxon>Prauserella</taxon>
    </lineage>
</organism>
<dbReference type="NCBIfam" id="TIGR01935">
    <property type="entry name" value="NOT-MenG"/>
    <property type="match status" value="1"/>
</dbReference>
<keyword evidence="5 9" id="KW-0479">Metal-binding</keyword>
<dbReference type="GO" id="GO:0047443">
    <property type="term" value="F:4-hydroxy-4-methyl-2-oxoglutarate aldolase activity"/>
    <property type="evidence" value="ECO:0007669"/>
    <property type="project" value="UniProtKB-EC"/>
</dbReference>
<dbReference type="Pfam" id="PF03737">
    <property type="entry name" value="RraA-like"/>
    <property type="match status" value="1"/>
</dbReference>
<comment type="catalytic activity">
    <reaction evidence="1 10">
        <text>4-hydroxy-4-methyl-2-oxoglutarate = 2 pyruvate</text>
        <dbReference type="Rhea" id="RHEA:22748"/>
        <dbReference type="ChEBI" id="CHEBI:15361"/>
        <dbReference type="ChEBI" id="CHEBI:58276"/>
        <dbReference type="EC" id="4.1.3.17"/>
    </reaction>
</comment>
<reference evidence="11" key="1">
    <citation type="submission" date="2020-12" db="EMBL/GenBank/DDBJ databases">
        <title>Prauserella sp. ASG 168, a novel actinomycete isolated from cave rock.</title>
        <authorList>
            <person name="Suriyachadkun C."/>
        </authorList>
    </citation>
    <scope>NUCLEOTIDE SEQUENCE</scope>
    <source>
        <strain evidence="11">ASG 168</strain>
    </source>
</reference>
<comment type="similarity">
    <text evidence="3 10">Belongs to the class II aldolase/RraA-like family.</text>
</comment>
<dbReference type="GO" id="GO:0051252">
    <property type="term" value="P:regulation of RNA metabolic process"/>
    <property type="evidence" value="ECO:0007669"/>
    <property type="project" value="InterPro"/>
</dbReference>
<evidence type="ECO:0000256" key="4">
    <source>
        <dbReference type="ARBA" id="ARBA00011233"/>
    </source>
</evidence>
<evidence type="ECO:0000256" key="7">
    <source>
        <dbReference type="ARBA" id="ARBA00025046"/>
    </source>
</evidence>
<gene>
    <name evidence="11" type="primary">rraA</name>
    <name evidence="11" type="ORF">JHE00_06420</name>
</gene>
<evidence type="ECO:0000256" key="9">
    <source>
        <dbReference type="PIRSR" id="PIRSR605493-1"/>
    </source>
</evidence>
<comment type="caution">
    <text evidence="11">The sequence shown here is derived from an EMBL/GenBank/DDBJ whole genome shotgun (WGS) entry which is preliminary data.</text>
</comment>
<evidence type="ECO:0000256" key="3">
    <source>
        <dbReference type="ARBA" id="ARBA00008621"/>
    </source>
</evidence>